<accession>A0A067DVG0</accession>
<dbReference type="Proteomes" id="UP000027120">
    <property type="component" value="Unassembled WGS sequence"/>
</dbReference>
<dbReference type="EMBL" id="KK785246">
    <property type="protein sequence ID" value="KDO45555.1"/>
    <property type="molecule type" value="Genomic_DNA"/>
</dbReference>
<evidence type="ECO:0000259" key="1">
    <source>
        <dbReference type="Pfam" id="PF11976"/>
    </source>
</evidence>
<dbReference type="PaxDb" id="2711-XP_006493085.1"/>
<dbReference type="PANTHER" id="PTHR10562">
    <property type="entry name" value="SMALL UBIQUITIN-RELATED MODIFIER"/>
    <property type="match status" value="1"/>
</dbReference>
<organism evidence="2 3">
    <name type="scientific">Citrus sinensis</name>
    <name type="common">Sweet orange</name>
    <name type="synonym">Citrus aurantium var. sinensis</name>
    <dbReference type="NCBI Taxonomy" id="2711"/>
    <lineage>
        <taxon>Eukaryota</taxon>
        <taxon>Viridiplantae</taxon>
        <taxon>Streptophyta</taxon>
        <taxon>Embryophyta</taxon>
        <taxon>Tracheophyta</taxon>
        <taxon>Spermatophyta</taxon>
        <taxon>Magnoliopsida</taxon>
        <taxon>eudicotyledons</taxon>
        <taxon>Gunneridae</taxon>
        <taxon>Pentapetalae</taxon>
        <taxon>rosids</taxon>
        <taxon>malvids</taxon>
        <taxon>Sapindales</taxon>
        <taxon>Rutaceae</taxon>
        <taxon>Aurantioideae</taxon>
        <taxon>Citrus</taxon>
    </lineage>
</organism>
<name>A0A067DVG0_CITSI</name>
<keyword evidence="3" id="KW-1185">Reference proteome</keyword>
<evidence type="ECO:0000313" key="3">
    <source>
        <dbReference type="Proteomes" id="UP000027120"/>
    </source>
</evidence>
<dbReference type="eggNOG" id="KOG1769">
    <property type="taxonomic scope" value="Eukaryota"/>
</dbReference>
<dbReference type="SUPFAM" id="SSF54236">
    <property type="entry name" value="Ubiquitin-like"/>
    <property type="match status" value="1"/>
</dbReference>
<sequence length="89" mass="10322">MEKSPDNIPDQHFINLVVKGQDNDPLYFEFRRDWEIKKLLITYCEKKDAQYGTFPFLINGNRFPHIRTPDQLGLKDGDEIVATFYAGGA</sequence>
<dbReference type="GO" id="GO:0016925">
    <property type="term" value="P:protein sumoylation"/>
    <property type="evidence" value="ECO:0000318"/>
    <property type="project" value="GO_Central"/>
</dbReference>
<reference evidence="2 3" key="1">
    <citation type="submission" date="2014-04" db="EMBL/GenBank/DDBJ databases">
        <authorList>
            <consortium name="International Citrus Genome Consortium"/>
            <person name="Gmitter F."/>
            <person name="Chen C."/>
            <person name="Farmerie W."/>
            <person name="Harkins T."/>
            <person name="Desany B."/>
            <person name="Mohiuddin M."/>
            <person name="Kodira C."/>
            <person name="Borodovsky M."/>
            <person name="Lomsadze A."/>
            <person name="Burns P."/>
            <person name="Jenkins J."/>
            <person name="Prochnik S."/>
            <person name="Shu S."/>
            <person name="Chapman J."/>
            <person name="Pitluck S."/>
            <person name="Schmutz J."/>
            <person name="Rokhsar D."/>
        </authorList>
    </citation>
    <scope>NUCLEOTIDE SEQUENCE</scope>
</reference>
<dbReference type="STRING" id="2711.A0A067DVG0"/>
<gene>
    <name evidence="2" type="ORF">CISIN_1g048514mg</name>
</gene>
<dbReference type="InterPro" id="IPR022617">
    <property type="entry name" value="Rad60/SUMO-like_dom"/>
</dbReference>
<feature type="domain" description="Rad60/SUMO-like" evidence="1">
    <location>
        <begin position="14"/>
        <end position="80"/>
    </location>
</feature>
<dbReference type="SMR" id="A0A067DVG0"/>
<proteinExistence type="predicted"/>
<dbReference type="GO" id="GO:0044389">
    <property type="term" value="F:ubiquitin-like protein ligase binding"/>
    <property type="evidence" value="ECO:0000318"/>
    <property type="project" value="GO_Central"/>
</dbReference>
<dbReference type="KEGG" id="cit:102626769"/>
<protein>
    <recommendedName>
        <fullName evidence="1">Rad60/SUMO-like domain-containing protein</fullName>
    </recommendedName>
</protein>
<dbReference type="InterPro" id="IPR029071">
    <property type="entry name" value="Ubiquitin-like_domsf"/>
</dbReference>
<dbReference type="AlphaFoldDB" id="A0A067DVG0"/>
<dbReference type="GO" id="GO:0005634">
    <property type="term" value="C:nucleus"/>
    <property type="evidence" value="ECO:0000318"/>
    <property type="project" value="GO_Central"/>
</dbReference>
<dbReference type="GO" id="GO:0031386">
    <property type="term" value="F:protein tag activity"/>
    <property type="evidence" value="ECO:0000318"/>
    <property type="project" value="GO_Central"/>
</dbReference>
<evidence type="ECO:0000313" key="2">
    <source>
        <dbReference type="EMBL" id="KDO45555.1"/>
    </source>
</evidence>
<dbReference type="Pfam" id="PF11976">
    <property type="entry name" value="Rad60-SLD"/>
    <property type="match status" value="1"/>
</dbReference>
<dbReference type="Gene3D" id="3.10.20.90">
    <property type="entry name" value="Phosphatidylinositol 3-kinase Catalytic Subunit, Chain A, domain 1"/>
    <property type="match status" value="1"/>
</dbReference>